<proteinExistence type="predicted"/>
<name>A0A0D3JWF7_EMIH1</name>
<reference evidence="1" key="2">
    <citation type="submission" date="2024-10" db="UniProtKB">
        <authorList>
            <consortium name="EnsemblProtists"/>
        </authorList>
    </citation>
    <scope>IDENTIFICATION</scope>
</reference>
<keyword evidence="2" id="KW-1185">Reference proteome</keyword>
<dbReference type="HOGENOM" id="CLU_1879304_0_0_1"/>
<dbReference type="RefSeq" id="XP_005780271.1">
    <property type="nucleotide sequence ID" value="XM_005780214.1"/>
</dbReference>
<dbReference type="Proteomes" id="UP000013827">
    <property type="component" value="Unassembled WGS sequence"/>
</dbReference>
<dbReference type="AlphaFoldDB" id="A0A0D3JWF7"/>
<organism evidence="1 2">
    <name type="scientific">Emiliania huxleyi (strain CCMP1516)</name>
    <dbReference type="NCBI Taxonomy" id="280463"/>
    <lineage>
        <taxon>Eukaryota</taxon>
        <taxon>Haptista</taxon>
        <taxon>Haptophyta</taxon>
        <taxon>Prymnesiophyceae</taxon>
        <taxon>Isochrysidales</taxon>
        <taxon>Noelaerhabdaceae</taxon>
        <taxon>Emiliania</taxon>
    </lineage>
</organism>
<sequence>MGLSDGLEPSRAGMSAASSKMAFGPPGRVLGGAASAWVLLFNADQPDEVSSKLLSSLPHATAQLLAVTATLLTAGGRPTLLPNSSLSAPAQGVYTMQSRPLGHGRRTYLADSRDAASPAAAPAQWSASQLQTLCHAARFQLAHLPAGAT</sequence>
<protein>
    <submittedName>
        <fullName evidence="1">Uncharacterized protein</fullName>
    </submittedName>
</protein>
<dbReference type="GeneID" id="17273388"/>
<reference evidence="2" key="1">
    <citation type="journal article" date="2013" name="Nature">
        <title>Pan genome of the phytoplankton Emiliania underpins its global distribution.</title>
        <authorList>
            <person name="Read B.A."/>
            <person name="Kegel J."/>
            <person name="Klute M.J."/>
            <person name="Kuo A."/>
            <person name="Lefebvre S.C."/>
            <person name="Maumus F."/>
            <person name="Mayer C."/>
            <person name="Miller J."/>
            <person name="Monier A."/>
            <person name="Salamov A."/>
            <person name="Young J."/>
            <person name="Aguilar M."/>
            <person name="Claverie J.M."/>
            <person name="Frickenhaus S."/>
            <person name="Gonzalez K."/>
            <person name="Herman E.K."/>
            <person name="Lin Y.C."/>
            <person name="Napier J."/>
            <person name="Ogata H."/>
            <person name="Sarno A.F."/>
            <person name="Shmutz J."/>
            <person name="Schroeder D."/>
            <person name="de Vargas C."/>
            <person name="Verret F."/>
            <person name="von Dassow P."/>
            <person name="Valentin K."/>
            <person name="Van de Peer Y."/>
            <person name="Wheeler G."/>
            <person name="Dacks J.B."/>
            <person name="Delwiche C.F."/>
            <person name="Dyhrman S.T."/>
            <person name="Glockner G."/>
            <person name="John U."/>
            <person name="Richards T."/>
            <person name="Worden A.Z."/>
            <person name="Zhang X."/>
            <person name="Grigoriev I.V."/>
            <person name="Allen A.E."/>
            <person name="Bidle K."/>
            <person name="Borodovsky M."/>
            <person name="Bowler C."/>
            <person name="Brownlee C."/>
            <person name="Cock J.M."/>
            <person name="Elias M."/>
            <person name="Gladyshev V.N."/>
            <person name="Groth M."/>
            <person name="Guda C."/>
            <person name="Hadaegh A."/>
            <person name="Iglesias-Rodriguez M.D."/>
            <person name="Jenkins J."/>
            <person name="Jones B.M."/>
            <person name="Lawson T."/>
            <person name="Leese F."/>
            <person name="Lindquist E."/>
            <person name="Lobanov A."/>
            <person name="Lomsadze A."/>
            <person name="Malik S.B."/>
            <person name="Marsh M.E."/>
            <person name="Mackinder L."/>
            <person name="Mock T."/>
            <person name="Mueller-Roeber B."/>
            <person name="Pagarete A."/>
            <person name="Parker M."/>
            <person name="Probert I."/>
            <person name="Quesneville H."/>
            <person name="Raines C."/>
            <person name="Rensing S.A."/>
            <person name="Riano-Pachon D.M."/>
            <person name="Richier S."/>
            <person name="Rokitta S."/>
            <person name="Shiraiwa Y."/>
            <person name="Soanes D.M."/>
            <person name="van der Giezen M."/>
            <person name="Wahlund T.M."/>
            <person name="Williams B."/>
            <person name="Wilson W."/>
            <person name="Wolfe G."/>
            <person name="Wurch L.L."/>
        </authorList>
    </citation>
    <scope>NUCLEOTIDE SEQUENCE</scope>
</reference>
<evidence type="ECO:0000313" key="1">
    <source>
        <dbReference type="EnsemblProtists" id="EOD27842"/>
    </source>
</evidence>
<dbReference type="EnsemblProtists" id="EOD27842">
    <property type="protein sequence ID" value="EOD27842"/>
    <property type="gene ID" value="EMIHUDRAFT_204837"/>
</dbReference>
<accession>A0A0D3JWF7</accession>
<dbReference type="PaxDb" id="2903-EOD27842"/>
<dbReference type="KEGG" id="ehx:EMIHUDRAFT_204837"/>
<evidence type="ECO:0000313" key="2">
    <source>
        <dbReference type="Proteomes" id="UP000013827"/>
    </source>
</evidence>